<dbReference type="InterPro" id="IPR016454">
    <property type="entry name" value="Cysteine_dSase"/>
</dbReference>
<dbReference type="PANTHER" id="PTHR11601:SF50">
    <property type="entry name" value="CYSTEINE DESULFURASE ISCS 2-RELATED"/>
    <property type="match status" value="1"/>
</dbReference>
<evidence type="ECO:0000256" key="2">
    <source>
        <dbReference type="ARBA" id="ARBA00022898"/>
    </source>
</evidence>
<dbReference type="PIRSF" id="PIRSF005572">
    <property type="entry name" value="NifS"/>
    <property type="match status" value="1"/>
</dbReference>
<evidence type="ECO:0000313" key="5">
    <source>
        <dbReference type="Proteomes" id="UP000233343"/>
    </source>
</evidence>
<dbReference type="RefSeq" id="WP_066191270.1">
    <property type="nucleotide sequence ID" value="NZ_JAFDQP010000007.1"/>
</dbReference>
<gene>
    <name evidence="4" type="ORF">CWS20_23965</name>
</gene>
<sequence length="382" mass="42024">MIYFDNSATTQPYKEAVDSFVKVSSNYFGNPSSLHGFGEKAERLIMQAREQIADHLGVRSNEIYFTSGGTEGNNMAIKGAALMYRNRGRHIITSSIEHPSVKEALLQLETLGFEVSYLPVDSYGIIDITALEREIREDTILVSIMHINNETGSIQPIGKIGDILKSYPKAHLHVDYVQGIGKVPLNIAEHQIDLCTISSHKFHGLKGTGALFIRDGVHISPLLSGGNQENKMRSGTENTGGIVAMAKALRMTMEEMKANGGQLLSIKTYLMKELGEMEEVIIHTPVEHAAPHIINFSIKGFKAEVFVHALEEKDIYISTTSACSSKHTSVSGTLICMGVAEKIAKSAVRVSLSYKNTMDEAKIFVTAVKKTIIQLRKVMKVK</sequence>
<evidence type="ECO:0000259" key="3">
    <source>
        <dbReference type="Pfam" id="PF00266"/>
    </source>
</evidence>
<comment type="cofactor">
    <cofactor evidence="1">
        <name>pyridoxal 5'-phosphate</name>
        <dbReference type="ChEBI" id="CHEBI:597326"/>
    </cofactor>
</comment>
<dbReference type="GO" id="GO:0003824">
    <property type="term" value="F:catalytic activity"/>
    <property type="evidence" value="ECO:0007669"/>
    <property type="project" value="UniProtKB-ARBA"/>
</dbReference>
<keyword evidence="2" id="KW-0663">Pyridoxal phosphate</keyword>
<dbReference type="Proteomes" id="UP000233343">
    <property type="component" value="Unassembled WGS sequence"/>
</dbReference>
<dbReference type="InterPro" id="IPR015424">
    <property type="entry name" value="PyrdxlP-dep_Trfase"/>
</dbReference>
<reference evidence="4 5" key="1">
    <citation type="journal article" date="2010" name="Int. J. Syst. Evol. Microbiol.">
        <title>Bacillus horneckiae sp. nov., isolated from a spacecraft-assembly clean room.</title>
        <authorList>
            <person name="Vaishampayan P."/>
            <person name="Probst A."/>
            <person name="Krishnamurthi S."/>
            <person name="Ghosh S."/>
            <person name="Osman S."/>
            <person name="McDowall A."/>
            <person name="Ruckmani A."/>
            <person name="Mayilraj S."/>
            <person name="Venkateswaran K."/>
        </authorList>
    </citation>
    <scope>NUCLEOTIDE SEQUENCE [LARGE SCALE GENOMIC DNA]</scope>
    <source>
        <strain evidence="5">1PO1SC</strain>
    </source>
</reference>
<feature type="domain" description="Aminotransferase class V" evidence="3">
    <location>
        <begin position="2"/>
        <end position="362"/>
    </location>
</feature>
<dbReference type="EMBL" id="PISD01000066">
    <property type="protein sequence ID" value="PKG26516.1"/>
    <property type="molecule type" value="Genomic_DNA"/>
</dbReference>
<dbReference type="AlphaFoldDB" id="A0A2N0ZAI2"/>
<dbReference type="SUPFAM" id="SSF53383">
    <property type="entry name" value="PLP-dependent transferases"/>
    <property type="match status" value="1"/>
</dbReference>
<dbReference type="InterPro" id="IPR015421">
    <property type="entry name" value="PyrdxlP-dep_Trfase_major"/>
</dbReference>
<organism evidence="4 5">
    <name type="scientific">Cytobacillus horneckiae</name>
    <dbReference type="NCBI Taxonomy" id="549687"/>
    <lineage>
        <taxon>Bacteria</taxon>
        <taxon>Bacillati</taxon>
        <taxon>Bacillota</taxon>
        <taxon>Bacilli</taxon>
        <taxon>Bacillales</taxon>
        <taxon>Bacillaceae</taxon>
        <taxon>Cytobacillus</taxon>
    </lineage>
</organism>
<name>A0A2N0ZAI2_9BACI</name>
<dbReference type="Gene3D" id="3.40.640.10">
    <property type="entry name" value="Type I PLP-dependent aspartate aminotransferase-like (Major domain)"/>
    <property type="match status" value="1"/>
</dbReference>
<dbReference type="Gene3D" id="3.90.1150.10">
    <property type="entry name" value="Aspartate Aminotransferase, domain 1"/>
    <property type="match status" value="1"/>
</dbReference>
<dbReference type="PANTHER" id="PTHR11601">
    <property type="entry name" value="CYSTEINE DESULFURYLASE FAMILY MEMBER"/>
    <property type="match status" value="1"/>
</dbReference>
<dbReference type="Pfam" id="PF00266">
    <property type="entry name" value="Aminotran_5"/>
    <property type="match status" value="1"/>
</dbReference>
<evidence type="ECO:0000313" key="4">
    <source>
        <dbReference type="EMBL" id="PKG26516.1"/>
    </source>
</evidence>
<proteinExistence type="predicted"/>
<keyword evidence="5" id="KW-1185">Reference proteome</keyword>
<protein>
    <submittedName>
        <fullName evidence="4">Cysteine desulfurase</fullName>
    </submittedName>
</protein>
<accession>A0A2N0ZAI2</accession>
<evidence type="ECO:0000256" key="1">
    <source>
        <dbReference type="ARBA" id="ARBA00001933"/>
    </source>
</evidence>
<dbReference type="InterPro" id="IPR000192">
    <property type="entry name" value="Aminotrans_V_dom"/>
</dbReference>
<comment type="caution">
    <text evidence="4">The sequence shown here is derived from an EMBL/GenBank/DDBJ whole genome shotgun (WGS) entry which is preliminary data.</text>
</comment>
<dbReference type="InterPro" id="IPR015422">
    <property type="entry name" value="PyrdxlP-dep_Trfase_small"/>
</dbReference>